<dbReference type="EMBL" id="JACJKX010000009">
    <property type="protein sequence ID" value="MBM6928827.1"/>
    <property type="molecule type" value="Genomic_DNA"/>
</dbReference>
<proteinExistence type="predicted"/>
<protein>
    <recommendedName>
        <fullName evidence="3">4'-phosphopantetheinyl transferase superfamily protein</fullName>
    </recommendedName>
</protein>
<dbReference type="InterPro" id="IPR037143">
    <property type="entry name" value="4-PPantetheinyl_Trfase_dom_sf"/>
</dbReference>
<sequence length="198" mass="23272">MIIFRCDFDFREDKIARSLLTPGQTERYARLSRPIRARQYLYSRVLYNRLIKKLRATRYDEDFPQGSPHHPIESEKGRFYTALTHSDHYFALALSRFPVAVDMEVMIERDFAALAPLFSHPNVSDEALTDREAFYRAWCEEECSIKLNVPSVDQKQYRTLWENFADNPPVALCALYDSRESARVIRLNNVLTDELEIQ</sequence>
<dbReference type="RefSeq" id="WP_205050416.1">
    <property type="nucleotide sequence ID" value="NZ_JACJKX010000009.1"/>
</dbReference>
<dbReference type="Proteomes" id="UP000777002">
    <property type="component" value="Unassembled WGS sequence"/>
</dbReference>
<name>A0ABS2GVE8_9BURK</name>
<keyword evidence="2" id="KW-1185">Reference proteome</keyword>
<accession>A0ABS2GVE8</accession>
<organism evidence="1 2">
    <name type="scientific">Parasutterella secunda</name>
    <dbReference type="NCBI Taxonomy" id="626947"/>
    <lineage>
        <taxon>Bacteria</taxon>
        <taxon>Pseudomonadati</taxon>
        <taxon>Pseudomonadota</taxon>
        <taxon>Betaproteobacteria</taxon>
        <taxon>Burkholderiales</taxon>
        <taxon>Sutterellaceae</taxon>
        <taxon>Parasutterella</taxon>
    </lineage>
</organism>
<comment type="caution">
    <text evidence="1">The sequence shown here is derived from an EMBL/GenBank/DDBJ whole genome shotgun (WGS) entry which is preliminary data.</text>
</comment>
<reference evidence="1 2" key="1">
    <citation type="journal article" date="2021" name="Sci. Rep.">
        <title>The distribution of antibiotic resistance genes in chicken gut microbiota commensals.</title>
        <authorList>
            <person name="Juricova H."/>
            <person name="Matiasovicova J."/>
            <person name="Kubasova T."/>
            <person name="Cejkova D."/>
            <person name="Rychlik I."/>
        </authorList>
    </citation>
    <scope>NUCLEOTIDE SEQUENCE [LARGE SCALE GENOMIC DNA]</scope>
    <source>
        <strain evidence="1 2">An562</strain>
    </source>
</reference>
<dbReference type="Gene3D" id="3.90.470.20">
    <property type="entry name" value="4'-phosphopantetheinyl transferase domain"/>
    <property type="match status" value="1"/>
</dbReference>
<evidence type="ECO:0000313" key="1">
    <source>
        <dbReference type="EMBL" id="MBM6928827.1"/>
    </source>
</evidence>
<evidence type="ECO:0000313" key="2">
    <source>
        <dbReference type="Proteomes" id="UP000777002"/>
    </source>
</evidence>
<evidence type="ECO:0008006" key="3">
    <source>
        <dbReference type="Google" id="ProtNLM"/>
    </source>
</evidence>
<gene>
    <name evidence="1" type="ORF">H5985_06035</name>
</gene>